<name>A0A1V3XGY1_MYCKA</name>
<proteinExistence type="predicted"/>
<dbReference type="EMBL" id="MVBM01000002">
    <property type="protein sequence ID" value="OOK78350.1"/>
    <property type="molecule type" value="Genomic_DNA"/>
</dbReference>
<dbReference type="Gene3D" id="2.120.10.30">
    <property type="entry name" value="TolB, C-terminal domain"/>
    <property type="match status" value="1"/>
</dbReference>
<evidence type="ECO:0008006" key="3">
    <source>
        <dbReference type="Google" id="ProtNLM"/>
    </source>
</evidence>
<organism evidence="1 2">
    <name type="scientific">Mycobacterium kansasii</name>
    <dbReference type="NCBI Taxonomy" id="1768"/>
    <lineage>
        <taxon>Bacteria</taxon>
        <taxon>Bacillati</taxon>
        <taxon>Actinomycetota</taxon>
        <taxon>Actinomycetes</taxon>
        <taxon>Mycobacteriales</taxon>
        <taxon>Mycobacteriaceae</taxon>
        <taxon>Mycobacterium</taxon>
    </lineage>
</organism>
<dbReference type="Pfam" id="PF07676">
    <property type="entry name" value="PD40"/>
    <property type="match status" value="1"/>
</dbReference>
<gene>
    <name evidence="1" type="ORF">BZL30_2705</name>
</gene>
<dbReference type="InterPro" id="IPR011042">
    <property type="entry name" value="6-blade_b-propeller_TolB-like"/>
</dbReference>
<dbReference type="AlphaFoldDB" id="A0A1V3XGY1"/>
<accession>A0A1V3XGY1</accession>
<evidence type="ECO:0000313" key="1">
    <source>
        <dbReference type="EMBL" id="OOK78350.1"/>
    </source>
</evidence>
<sequence>MVTHGETGCLRRQPDRWAVDGGYLLVAAADTGALAPTQQKLFAESGFAWAPDGRHIAWVQARSDVRPVDVNVLAVGGASTPVATDTNASSVTYSKDGQAILFANGDASGLDAGVPPFAVRTGGIYSVAAAETGGKRPAPTPLFAKPGSYYGDITALGSGAVAFTTQPPGRGAADPSKTIQVLDAGSSLPRTTVTDVAVMLTCQDSPRGGSVCNAAQEPVWGAGDFVAYLDTSSGNWLVVTDLDNRSPTRVDTGVDTFAWSPAAR</sequence>
<reference evidence="1 2" key="1">
    <citation type="submission" date="2017-02" db="EMBL/GenBank/DDBJ databases">
        <title>Complete genome sequences of Mycobacterium kansasii strains isolated from rhesus macaques.</title>
        <authorList>
            <person name="Panda A."/>
            <person name="Nagaraj S."/>
            <person name="Zhao X."/>
            <person name="Tettelin H."/>
            <person name="Detolla L.J."/>
        </authorList>
    </citation>
    <scope>NUCLEOTIDE SEQUENCE [LARGE SCALE GENOMIC DNA]</scope>
    <source>
        <strain evidence="1 2">11-3813</strain>
    </source>
</reference>
<evidence type="ECO:0000313" key="2">
    <source>
        <dbReference type="Proteomes" id="UP000189229"/>
    </source>
</evidence>
<dbReference type="SUPFAM" id="SSF82171">
    <property type="entry name" value="DPP6 N-terminal domain-like"/>
    <property type="match status" value="1"/>
</dbReference>
<dbReference type="Proteomes" id="UP000189229">
    <property type="component" value="Unassembled WGS sequence"/>
</dbReference>
<protein>
    <recommendedName>
        <fullName evidence="3">WD40-like Beta Propeller Repeat family protein</fullName>
    </recommendedName>
</protein>
<dbReference type="InterPro" id="IPR011659">
    <property type="entry name" value="WD40"/>
</dbReference>
<comment type="caution">
    <text evidence="1">The sequence shown here is derived from an EMBL/GenBank/DDBJ whole genome shotgun (WGS) entry which is preliminary data.</text>
</comment>